<evidence type="ECO:0000256" key="4">
    <source>
        <dbReference type="SAM" id="SignalP"/>
    </source>
</evidence>
<protein>
    <recommendedName>
        <fullName evidence="2">peptidylprolyl isomerase</fullName>
        <ecNumber evidence="2">5.2.1.8</ecNumber>
    </recommendedName>
</protein>
<evidence type="ECO:0000256" key="1">
    <source>
        <dbReference type="ARBA" id="ARBA00000971"/>
    </source>
</evidence>
<dbReference type="InterPro" id="IPR027304">
    <property type="entry name" value="Trigger_fact/SurA_dom_sf"/>
</dbReference>
<accession>A0A1X0ZP21</accession>
<dbReference type="EMBL" id="NBWC01000043">
    <property type="protein sequence ID" value="ORL59965.1"/>
    <property type="molecule type" value="Genomic_DNA"/>
</dbReference>
<dbReference type="PANTHER" id="PTHR47245">
    <property type="entry name" value="PEPTIDYLPROLYL ISOMERASE"/>
    <property type="match status" value="1"/>
</dbReference>
<evidence type="ECO:0000256" key="3">
    <source>
        <dbReference type="ARBA" id="ARBA00023110"/>
    </source>
</evidence>
<dbReference type="Pfam" id="PF13624">
    <property type="entry name" value="SurA_N_3"/>
    <property type="match status" value="1"/>
</dbReference>
<feature type="signal peptide" evidence="4">
    <location>
        <begin position="1"/>
        <end position="18"/>
    </location>
</feature>
<name>A0A1X0ZP21_PSEPU</name>
<feature type="chain" id="PRO_5013321269" description="peptidylprolyl isomerase" evidence="4">
    <location>
        <begin position="19"/>
        <end position="214"/>
    </location>
</feature>
<reference evidence="5 6" key="1">
    <citation type="submission" date="2017-04" db="EMBL/GenBank/DDBJ databases">
        <title>Presence of VIM-2 positive Pseudomonas species in chickens and their surrounding environment.</title>
        <authorList>
            <person name="Zhang R."/>
        </authorList>
    </citation>
    <scope>NUCLEOTIDE SEQUENCE [LARGE SCALE GENOMIC DNA]</scope>
    <source>
        <strain evidence="5 6">DZ-C18</strain>
    </source>
</reference>
<evidence type="ECO:0000256" key="2">
    <source>
        <dbReference type="ARBA" id="ARBA00013194"/>
    </source>
</evidence>
<proteinExistence type="predicted"/>
<dbReference type="EC" id="5.2.1.8" evidence="2"/>
<organism evidence="5 6">
    <name type="scientific">Pseudomonas putida</name>
    <name type="common">Arthrobacter siderocapsulatus</name>
    <dbReference type="NCBI Taxonomy" id="303"/>
    <lineage>
        <taxon>Bacteria</taxon>
        <taxon>Pseudomonadati</taxon>
        <taxon>Pseudomonadota</taxon>
        <taxon>Gammaproteobacteria</taxon>
        <taxon>Pseudomonadales</taxon>
        <taxon>Pseudomonadaceae</taxon>
        <taxon>Pseudomonas</taxon>
    </lineage>
</organism>
<dbReference type="AlphaFoldDB" id="A0A1X0ZP21"/>
<evidence type="ECO:0000313" key="5">
    <source>
        <dbReference type="EMBL" id="ORL59965.1"/>
    </source>
</evidence>
<dbReference type="Gene3D" id="1.10.4030.10">
    <property type="entry name" value="Porin chaperone SurA, peptide-binding domain"/>
    <property type="match status" value="1"/>
</dbReference>
<dbReference type="OrthoDB" id="7026509at2"/>
<dbReference type="InterPro" id="IPR050245">
    <property type="entry name" value="PrsA_foldase"/>
</dbReference>
<gene>
    <name evidence="5" type="ORF">B7H17_23560</name>
</gene>
<comment type="caution">
    <text evidence="5">The sequence shown here is derived from an EMBL/GenBank/DDBJ whole genome shotgun (WGS) entry which is preliminary data.</text>
</comment>
<dbReference type="RefSeq" id="WP_084858987.1">
    <property type="nucleotide sequence ID" value="NZ_NBWC01000043.1"/>
</dbReference>
<comment type="catalytic activity">
    <reaction evidence="1">
        <text>[protein]-peptidylproline (omega=180) = [protein]-peptidylproline (omega=0)</text>
        <dbReference type="Rhea" id="RHEA:16237"/>
        <dbReference type="Rhea" id="RHEA-COMP:10747"/>
        <dbReference type="Rhea" id="RHEA-COMP:10748"/>
        <dbReference type="ChEBI" id="CHEBI:83833"/>
        <dbReference type="ChEBI" id="CHEBI:83834"/>
        <dbReference type="EC" id="5.2.1.8"/>
    </reaction>
</comment>
<dbReference type="SUPFAM" id="SSF109998">
    <property type="entry name" value="Triger factor/SurA peptide-binding domain-like"/>
    <property type="match status" value="1"/>
</dbReference>
<dbReference type="Gene3D" id="3.10.50.40">
    <property type="match status" value="1"/>
</dbReference>
<dbReference type="PANTHER" id="PTHR47245:SF2">
    <property type="entry name" value="PEPTIDYL-PROLYL CIS-TRANS ISOMERASE HP_0175-RELATED"/>
    <property type="match status" value="1"/>
</dbReference>
<sequence length="214" mass="24249">MRILLLCLLLGLAPVSQADLAAARVNGVEISVTRLERYFAEYLQDQGRALTSIRSPTLYKRLRDQALDELIDKELLWQEAQRRGIVVSDETVSARVGEVEQAFGNPAVFERRLADAGFDRAGYADYTRHEMAAQQVYAQLTAIDEPTEAQVEAFYLANKERMQGMQNQTREIPVEREQGLVWARAALVDQLQAQARQSVRQRLREGAKVERADD</sequence>
<keyword evidence="4" id="KW-0732">Signal</keyword>
<dbReference type="InterPro" id="IPR046357">
    <property type="entry name" value="PPIase_dom_sf"/>
</dbReference>
<keyword evidence="3" id="KW-0697">Rotamase</keyword>
<evidence type="ECO:0000313" key="6">
    <source>
        <dbReference type="Proteomes" id="UP000193675"/>
    </source>
</evidence>
<keyword evidence="5" id="KW-0413">Isomerase</keyword>
<dbReference type="Proteomes" id="UP000193675">
    <property type="component" value="Unassembled WGS sequence"/>
</dbReference>
<dbReference type="GO" id="GO:0003755">
    <property type="term" value="F:peptidyl-prolyl cis-trans isomerase activity"/>
    <property type="evidence" value="ECO:0007669"/>
    <property type="project" value="UniProtKB-KW"/>
</dbReference>